<accession>K0JSK3</accession>
<dbReference type="HOGENOM" id="CLU_3204923_0_0_11"/>
<dbReference type="Proteomes" id="UP000006281">
    <property type="component" value="Chromosome"/>
</dbReference>
<gene>
    <name evidence="2" type="ordered locus">BN6_15370</name>
</gene>
<organism evidence="2 3">
    <name type="scientific">Saccharothrix espanaensis (strain ATCC 51144 / DSM 44229 / JCM 9112 / NBRC 15066 / NRRL 15764)</name>
    <dbReference type="NCBI Taxonomy" id="1179773"/>
    <lineage>
        <taxon>Bacteria</taxon>
        <taxon>Bacillati</taxon>
        <taxon>Actinomycetota</taxon>
        <taxon>Actinomycetes</taxon>
        <taxon>Pseudonocardiales</taxon>
        <taxon>Pseudonocardiaceae</taxon>
        <taxon>Saccharothrix</taxon>
    </lineage>
</organism>
<evidence type="ECO:0000256" key="1">
    <source>
        <dbReference type="SAM" id="Phobius"/>
    </source>
</evidence>
<sequence>MVAKQVFVDETGRRRGLMAVLGVALAVGLSGFAGVIVATVFEHLP</sequence>
<reference evidence="2 3" key="1">
    <citation type="journal article" date="2012" name="BMC Genomics">
        <title>Complete genome sequence of Saccharothrix espanaensis DSM 44229T and comparison to the other completely sequenced Pseudonocardiaceae.</title>
        <authorList>
            <person name="Strobel T."/>
            <person name="Al-Dilaimi A."/>
            <person name="Blom J."/>
            <person name="Gessner A."/>
            <person name="Kalinowski J."/>
            <person name="Luzhetska M."/>
            <person name="Puhler A."/>
            <person name="Szczepanowski R."/>
            <person name="Bechthold A."/>
            <person name="Ruckert C."/>
        </authorList>
    </citation>
    <scope>NUCLEOTIDE SEQUENCE [LARGE SCALE GENOMIC DNA]</scope>
    <source>
        <strain evidence="3">ATCC 51144 / DSM 44229 / JCM 9112 / NBRC 15066 / NRRL 15764</strain>
    </source>
</reference>
<evidence type="ECO:0000313" key="2">
    <source>
        <dbReference type="EMBL" id="CCH28861.1"/>
    </source>
</evidence>
<name>K0JSK3_SACES</name>
<keyword evidence="3" id="KW-1185">Reference proteome</keyword>
<feature type="transmembrane region" description="Helical" evidence="1">
    <location>
        <begin position="20"/>
        <end position="41"/>
    </location>
</feature>
<dbReference type="KEGG" id="sesp:BN6_15370"/>
<proteinExistence type="predicted"/>
<evidence type="ECO:0000313" key="3">
    <source>
        <dbReference type="Proteomes" id="UP000006281"/>
    </source>
</evidence>
<dbReference type="PATRIC" id="fig|1179773.3.peg.1540"/>
<dbReference type="AlphaFoldDB" id="K0JSK3"/>
<dbReference type="EMBL" id="HE804045">
    <property type="protein sequence ID" value="CCH28861.1"/>
    <property type="molecule type" value="Genomic_DNA"/>
</dbReference>
<protein>
    <submittedName>
        <fullName evidence="2">Putative secreted protein</fullName>
    </submittedName>
</protein>
<keyword evidence="1" id="KW-0812">Transmembrane</keyword>
<keyword evidence="1" id="KW-1133">Transmembrane helix</keyword>
<keyword evidence="1" id="KW-0472">Membrane</keyword>